<dbReference type="EMBL" id="LAZR01040132">
    <property type="protein sequence ID" value="KKL15251.1"/>
    <property type="molecule type" value="Genomic_DNA"/>
</dbReference>
<sequence length="155" mass="18113">MPMSDLAEETQMLDKTLKYFEATGQQADLVRLIKLINEVRDWWPDFQHTIQGILRYKVYIKKFEGEWSIVDNRHPYRGCLGLVPGYSVFLCNETLTKRCINPKIHKIVKKILTLWPKITECVEKQIKADHAKNIDLLREALPVCDLVKLPSFLKS</sequence>
<dbReference type="AlphaFoldDB" id="A0A0F9DBZ3"/>
<organism evidence="1">
    <name type="scientific">marine sediment metagenome</name>
    <dbReference type="NCBI Taxonomy" id="412755"/>
    <lineage>
        <taxon>unclassified sequences</taxon>
        <taxon>metagenomes</taxon>
        <taxon>ecological metagenomes</taxon>
    </lineage>
</organism>
<name>A0A0F9DBZ3_9ZZZZ</name>
<reference evidence="1" key="1">
    <citation type="journal article" date="2015" name="Nature">
        <title>Complex archaea that bridge the gap between prokaryotes and eukaryotes.</title>
        <authorList>
            <person name="Spang A."/>
            <person name="Saw J.H."/>
            <person name="Jorgensen S.L."/>
            <person name="Zaremba-Niedzwiedzka K."/>
            <person name="Martijn J."/>
            <person name="Lind A.E."/>
            <person name="van Eijk R."/>
            <person name="Schleper C."/>
            <person name="Guy L."/>
            <person name="Ettema T.J."/>
        </authorList>
    </citation>
    <scope>NUCLEOTIDE SEQUENCE</scope>
</reference>
<accession>A0A0F9DBZ3</accession>
<protein>
    <submittedName>
        <fullName evidence="1">Uncharacterized protein</fullName>
    </submittedName>
</protein>
<comment type="caution">
    <text evidence="1">The sequence shown here is derived from an EMBL/GenBank/DDBJ whole genome shotgun (WGS) entry which is preliminary data.</text>
</comment>
<gene>
    <name evidence="1" type="ORF">LCGC14_2507490</name>
</gene>
<proteinExistence type="predicted"/>
<evidence type="ECO:0000313" key="1">
    <source>
        <dbReference type="EMBL" id="KKL15251.1"/>
    </source>
</evidence>